<proteinExistence type="predicted"/>
<dbReference type="EMBL" id="CAJOBA010054865">
    <property type="protein sequence ID" value="CAF4278428.1"/>
    <property type="molecule type" value="Genomic_DNA"/>
</dbReference>
<protein>
    <submittedName>
        <fullName evidence="1">Uncharacterized protein</fullName>
    </submittedName>
</protein>
<reference evidence="1" key="1">
    <citation type="submission" date="2021-02" db="EMBL/GenBank/DDBJ databases">
        <authorList>
            <person name="Nowell W R."/>
        </authorList>
    </citation>
    <scope>NUCLEOTIDE SEQUENCE</scope>
</reference>
<accession>A0A8S2FJT9</accession>
<name>A0A8S2FJT9_9BILA</name>
<evidence type="ECO:0000313" key="2">
    <source>
        <dbReference type="EMBL" id="CAF4278428.1"/>
    </source>
</evidence>
<evidence type="ECO:0000313" key="3">
    <source>
        <dbReference type="Proteomes" id="UP000677228"/>
    </source>
</evidence>
<dbReference type="Proteomes" id="UP000677228">
    <property type="component" value="Unassembled WGS sequence"/>
</dbReference>
<sequence>MEVMPVPETVAAVLVRITLVADRGGTTFSNGVMLT</sequence>
<dbReference type="AlphaFoldDB" id="A0A8S2FJT9"/>
<comment type="caution">
    <text evidence="1">The sequence shown here is derived from an EMBL/GenBank/DDBJ whole genome shotgun (WGS) entry which is preliminary data.</text>
</comment>
<evidence type="ECO:0000313" key="1">
    <source>
        <dbReference type="EMBL" id="CAF1488972.1"/>
    </source>
</evidence>
<dbReference type="EMBL" id="CAJNOK010032911">
    <property type="protein sequence ID" value="CAF1488972.1"/>
    <property type="molecule type" value="Genomic_DNA"/>
</dbReference>
<organism evidence="1 3">
    <name type="scientific">Didymodactylos carnosus</name>
    <dbReference type="NCBI Taxonomy" id="1234261"/>
    <lineage>
        <taxon>Eukaryota</taxon>
        <taxon>Metazoa</taxon>
        <taxon>Spiralia</taxon>
        <taxon>Gnathifera</taxon>
        <taxon>Rotifera</taxon>
        <taxon>Eurotatoria</taxon>
        <taxon>Bdelloidea</taxon>
        <taxon>Philodinida</taxon>
        <taxon>Philodinidae</taxon>
        <taxon>Didymodactylos</taxon>
    </lineage>
</organism>
<dbReference type="Proteomes" id="UP000682733">
    <property type="component" value="Unassembled WGS sequence"/>
</dbReference>
<feature type="non-terminal residue" evidence="1">
    <location>
        <position position="35"/>
    </location>
</feature>
<gene>
    <name evidence="1" type="ORF">OVA965_LOCUS36405</name>
    <name evidence="2" type="ORF">TMI583_LOCUS37416</name>
</gene>